<feature type="transmembrane region" description="Helical" evidence="7">
    <location>
        <begin position="209"/>
        <end position="231"/>
    </location>
</feature>
<keyword evidence="4 7" id="KW-1133">Transmembrane helix</keyword>
<evidence type="ECO:0000256" key="6">
    <source>
        <dbReference type="SAM" id="MobiDB-lite"/>
    </source>
</evidence>
<accession>A0ABR1S587</accession>
<reference evidence="9 10" key="1">
    <citation type="submission" date="2023-01" db="EMBL/GenBank/DDBJ databases">
        <title>Analysis of 21 Apiospora genomes using comparative genomics revels a genus with tremendous synthesis potential of carbohydrate active enzymes and secondary metabolites.</title>
        <authorList>
            <person name="Sorensen T."/>
        </authorList>
    </citation>
    <scope>NUCLEOTIDE SEQUENCE [LARGE SCALE GENOMIC DNA]</scope>
    <source>
        <strain evidence="9 10">CBS 20057</strain>
    </source>
</reference>
<comment type="subcellular location">
    <subcellularLocation>
        <location evidence="1">Membrane</location>
        <topology evidence="1">Multi-pass membrane protein</topology>
    </subcellularLocation>
</comment>
<protein>
    <submittedName>
        <fullName evidence="9">Amino-acid permease meu22</fullName>
    </submittedName>
</protein>
<feature type="domain" description="Amino acid permease/ SLC12A" evidence="8">
    <location>
        <begin position="98"/>
        <end position="338"/>
    </location>
</feature>
<evidence type="ECO:0000313" key="9">
    <source>
        <dbReference type="EMBL" id="KAK8027002.1"/>
    </source>
</evidence>
<evidence type="ECO:0000256" key="7">
    <source>
        <dbReference type="SAM" id="Phobius"/>
    </source>
</evidence>
<feature type="transmembrane region" description="Helical" evidence="7">
    <location>
        <begin position="427"/>
        <end position="446"/>
    </location>
</feature>
<feature type="transmembrane region" description="Helical" evidence="7">
    <location>
        <begin position="485"/>
        <end position="503"/>
    </location>
</feature>
<sequence>MQDDRDWIPDWFPRSRSPRPRSTADATAIIQGIPLDLFETRDGTQPEGLDSITQTRTPKNSDSSGEPASDIIIRHPEKIVIEKANHDRTVRRRLHGIHLFMITINGTLGSGLYWRCGQILELGGPLAVLLSFLLVGLLAFGVMQCITEMLCIWPIPGALPVYVSEFVDVELGIAVGLAYWYTYSVSFAALVVTTAAETEFWTNNKVLQAIVMFLLLPVIMIIINATNIEVYGFLEIMFGALKITFFVVIMVAMIVVNTGGAYIGLTPTALNRVLTFCQLAQESLWELNETDWSNPTPRDPKASEHWIEAFFICLSIASFAYVGVEIVAACALEVRWPKTEDRRASTDLSHRSQSETLIGRTIKFSSIYIPLLATIAYTIGGLLASFNIQWNDPHSDNTQSEAIGTNNTQSAFVAIAKGINTPLANCINAFLIFTALTCASTNLYVASRSLFALTSRLDDGPGQPWHLRVFAYFGKTNKRKVPMRAMVVSALAFCWIPFLHLVDSTGIGKLTLSKQFVEVLTEMGSVGVIIVWACECWAFIRFYHCIYRHQKVLKAQKISQVRRFDEDARNDYPYRSSLQPVTAYASLAGCLFILVVSNGTSQWIGWKPEPFLSSYMAVICFIGLWILLKLIRGAKWSLVDLSNSDKVIMKIRNLHEARFRGVDEKPDPPSLWNLWGHL</sequence>
<proteinExistence type="predicted"/>
<feature type="transmembrane region" description="Helical" evidence="7">
    <location>
        <begin position="581"/>
        <end position="599"/>
    </location>
</feature>
<dbReference type="Gene3D" id="1.20.1740.10">
    <property type="entry name" value="Amino acid/polyamine transporter I"/>
    <property type="match status" value="1"/>
</dbReference>
<comment type="caution">
    <text evidence="9">The sequence shown here is derived from an EMBL/GenBank/DDBJ whole genome shotgun (WGS) entry which is preliminary data.</text>
</comment>
<name>A0ABR1S587_9PEZI</name>
<keyword evidence="10" id="KW-1185">Reference proteome</keyword>
<evidence type="ECO:0000256" key="4">
    <source>
        <dbReference type="ARBA" id="ARBA00022989"/>
    </source>
</evidence>
<keyword evidence="3 7" id="KW-0812">Transmembrane</keyword>
<gene>
    <name evidence="9" type="ORF">PG991_004058</name>
</gene>
<dbReference type="InterPro" id="IPR004841">
    <property type="entry name" value="AA-permease/SLC12A_dom"/>
</dbReference>
<feature type="compositionally biased region" description="Polar residues" evidence="6">
    <location>
        <begin position="51"/>
        <end position="66"/>
    </location>
</feature>
<dbReference type="Proteomes" id="UP001396898">
    <property type="component" value="Unassembled WGS sequence"/>
</dbReference>
<dbReference type="Pfam" id="PF00324">
    <property type="entry name" value="AA_permease"/>
    <property type="match status" value="2"/>
</dbReference>
<keyword evidence="2" id="KW-0813">Transport</keyword>
<evidence type="ECO:0000256" key="3">
    <source>
        <dbReference type="ARBA" id="ARBA00022692"/>
    </source>
</evidence>
<feature type="region of interest" description="Disordered" evidence="6">
    <location>
        <begin position="1"/>
        <end position="68"/>
    </location>
</feature>
<feature type="transmembrane region" description="Helical" evidence="7">
    <location>
        <begin position="96"/>
        <end position="114"/>
    </location>
</feature>
<evidence type="ECO:0000256" key="1">
    <source>
        <dbReference type="ARBA" id="ARBA00004141"/>
    </source>
</evidence>
<dbReference type="PANTHER" id="PTHR43495:SF5">
    <property type="entry name" value="GAMMA-AMINOBUTYRIC ACID PERMEASE"/>
    <property type="match status" value="1"/>
</dbReference>
<feature type="transmembrane region" description="Helical" evidence="7">
    <location>
        <begin position="611"/>
        <end position="628"/>
    </location>
</feature>
<feature type="transmembrane region" description="Helical" evidence="7">
    <location>
        <begin position="126"/>
        <end position="147"/>
    </location>
</feature>
<evidence type="ECO:0000256" key="2">
    <source>
        <dbReference type="ARBA" id="ARBA00022448"/>
    </source>
</evidence>
<evidence type="ECO:0000313" key="10">
    <source>
        <dbReference type="Proteomes" id="UP001396898"/>
    </source>
</evidence>
<organism evidence="9 10">
    <name type="scientific">Apiospora marii</name>
    <dbReference type="NCBI Taxonomy" id="335849"/>
    <lineage>
        <taxon>Eukaryota</taxon>
        <taxon>Fungi</taxon>
        <taxon>Dikarya</taxon>
        <taxon>Ascomycota</taxon>
        <taxon>Pezizomycotina</taxon>
        <taxon>Sordariomycetes</taxon>
        <taxon>Xylariomycetidae</taxon>
        <taxon>Amphisphaeriales</taxon>
        <taxon>Apiosporaceae</taxon>
        <taxon>Apiospora</taxon>
    </lineage>
</organism>
<dbReference type="EMBL" id="JAQQWI010000007">
    <property type="protein sequence ID" value="KAK8027002.1"/>
    <property type="molecule type" value="Genomic_DNA"/>
</dbReference>
<feature type="transmembrane region" description="Helical" evidence="7">
    <location>
        <begin position="523"/>
        <end position="543"/>
    </location>
</feature>
<evidence type="ECO:0000259" key="8">
    <source>
        <dbReference type="Pfam" id="PF00324"/>
    </source>
</evidence>
<feature type="transmembrane region" description="Helical" evidence="7">
    <location>
        <begin position="243"/>
        <end position="265"/>
    </location>
</feature>
<dbReference type="PANTHER" id="PTHR43495">
    <property type="entry name" value="GABA PERMEASE"/>
    <property type="match status" value="1"/>
</dbReference>
<feature type="domain" description="Amino acid permease/ SLC12A" evidence="8">
    <location>
        <begin position="360"/>
        <end position="632"/>
    </location>
</feature>
<feature type="transmembrane region" description="Helical" evidence="7">
    <location>
        <begin position="367"/>
        <end position="388"/>
    </location>
</feature>
<keyword evidence="5 7" id="KW-0472">Membrane</keyword>
<evidence type="ECO:0000256" key="5">
    <source>
        <dbReference type="ARBA" id="ARBA00023136"/>
    </source>
</evidence>